<protein>
    <submittedName>
        <fullName evidence="10">Lipopolysaccharide biosynthesis protein</fullName>
    </submittedName>
</protein>
<evidence type="ECO:0000256" key="3">
    <source>
        <dbReference type="ARBA" id="ARBA00022475"/>
    </source>
</evidence>
<dbReference type="Pfam" id="PF02706">
    <property type="entry name" value="Wzz"/>
    <property type="match status" value="1"/>
</dbReference>
<organism evidence="10 11">
    <name type="scientific">Halothermothrix orenii (strain H 168 / OCM 544 / DSM 9562)</name>
    <dbReference type="NCBI Taxonomy" id="373903"/>
    <lineage>
        <taxon>Bacteria</taxon>
        <taxon>Bacillati</taxon>
        <taxon>Bacillota</taxon>
        <taxon>Clostridia</taxon>
        <taxon>Halanaerobiales</taxon>
        <taxon>Halothermotrichaceae</taxon>
        <taxon>Halothermothrix</taxon>
    </lineage>
</organism>
<gene>
    <name evidence="10" type="ordered locus">Hore_22900</name>
</gene>
<sequence>MGLLEEVRYYEEYEIDLREYIKVLWAGRWLVISLMGIAILLVGLASYFLINPVYETEAVIRLTSTDGIYSRPASMARLIKSPSLLKGVMEGVNREYTMSELHTFASNNIKVNHVRETSMLEIKVSHTEPRLAFDILEGLIVKAQEKSDKYYRKVVNHKETYLQGIITELDEINQRIGSVEEGIEKLNNRDLPAVEKYVLLNSLDNNLDSLLTYKRGLVKDKNRLERELLTLRPLEVISSPYVPENPVSPNIKLNVVIAGILGLMMGVFIVFFREFMKE</sequence>
<dbReference type="eggNOG" id="COG3765">
    <property type="taxonomic scope" value="Bacteria"/>
</dbReference>
<keyword evidence="6 7" id="KW-0472">Membrane</keyword>
<comment type="similarity">
    <text evidence="2">Belongs to the CpsC/CapA family.</text>
</comment>
<evidence type="ECO:0000256" key="5">
    <source>
        <dbReference type="ARBA" id="ARBA00022989"/>
    </source>
</evidence>
<keyword evidence="4 7" id="KW-0812">Transmembrane</keyword>
<accession>B8D183</accession>
<dbReference type="PANTHER" id="PTHR32309:SF31">
    <property type="entry name" value="CAPSULAR EXOPOLYSACCHARIDE FAMILY"/>
    <property type="match status" value="1"/>
</dbReference>
<evidence type="ECO:0000256" key="6">
    <source>
        <dbReference type="ARBA" id="ARBA00023136"/>
    </source>
</evidence>
<evidence type="ECO:0000259" key="8">
    <source>
        <dbReference type="Pfam" id="PF02706"/>
    </source>
</evidence>
<dbReference type="PANTHER" id="PTHR32309">
    <property type="entry name" value="TYROSINE-PROTEIN KINASE"/>
    <property type="match status" value="1"/>
</dbReference>
<dbReference type="EMBL" id="CP001098">
    <property type="protein sequence ID" value="ACL71035.1"/>
    <property type="molecule type" value="Genomic_DNA"/>
</dbReference>
<evidence type="ECO:0000256" key="2">
    <source>
        <dbReference type="ARBA" id="ARBA00006683"/>
    </source>
</evidence>
<evidence type="ECO:0000256" key="7">
    <source>
        <dbReference type="SAM" id="Phobius"/>
    </source>
</evidence>
<reference evidence="10 11" key="1">
    <citation type="journal article" date="2009" name="PLoS ONE">
        <title>Genome analysis of the anaerobic thermohalophilic bacterium Halothermothrix orenii.</title>
        <authorList>
            <person name="Mavromatis K."/>
            <person name="Ivanova N."/>
            <person name="Anderson I."/>
            <person name="Lykidis A."/>
            <person name="Hooper S.D."/>
            <person name="Sun H."/>
            <person name="Kunin V."/>
            <person name="Lapidus A."/>
            <person name="Hugenholtz P."/>
            <person name="Patel B."/>
            <person name="Kyrpides N.C."/>
        </authorList>
    </citation>
    <scope>NUCLEOTIDE SEQUENCE [LARGE SCALE GENOMIC DNA]</scope>
    <source>
        <strain evidence="11">H 168 / OCM 544 / DSM 9562</strain>
    </source>
</reference>
<dbReference type="InterPro" id="IPR032807">
    <property type="entry name" value="GNVR"/>
</dbReference>
<evidence type="ECO:0000313" key="11">
    <source>
        <dbReference type="Proteomes" id="UP000000719"/>
    </source>
</evidence>
<keyword evidence="3" id="KW-1003">Cell membrane</keyword>
<proteinExistence type="inferred from homology"/>
<dbReference type="InterPro" id="IPR003856">
    <property type="entry name" value="LPS_length_determ_N"/>
</dbReference>
<evidence type="ECO:0000313" key="10">
    <source>
        <dbReference type="EMBL" id="ACL71035.1"/>
    </source>
</evidence>
<feature type="domain" description="Polysaccharide chain length determinant N-terminal" evidence="8">
    <location>
        <begin position="14"/>
        <end position="67"/>
    </location>
</feature>
<feature type="transmembrane region" description="Helical" evidence="7">
    <location>
        <begin position="253"/>
        <end position="272"/>
    </location>
</feature>
<dbReference type="OrthoDB" id="2360475at2"/>
<dbReference type="Proteomes" id="UP000000719">
    <property type="component" value="Chromosome"/>
</dbReference>
<keyword evidence="5 7" id="KW-1133">Transmembrane helix</keyword>
<dbReference type="InterPro" id="IPR050445">
    <property type="entry name" value="Bact_polysacc_biosynth/exp"/>
</dbReference>
<dbReference type="RefSeq" id="WP_015924003.1">
    <property type="nucleotide sequence ID" value="NC_011899.1"/>
</dbReference>
<dbReference type="KEGG" id="hor:Hore_22900"/>
<dbReference type="Pfam" id="PF13807">
    <property type="entry name" value="GNVR"/>
    <property type="match status" value="1"/>
</dbReference>
<feature type="domain" description="Tyrosine-protein kinase G-rich" evidence="9">
    <location>
        <begin position="235"/>
        <end position="274"/>
    </location>
</feature>
<keyword evidence="11" id="KW-1185">Reference proteome</keyword>
<comment type="subcellular location">
    <subcellularLocation>
        <location evidence="1">Cell membrane</location>
        <topology evidence="1">Multi-pass membrane protein</topology>
    </subcellularLocation>
</comment>
<evidence type="ECO:0000259" key="9">
    <source>
        <dbReference type="Pfam" id="PF13807"/>
    </source>
</evidence>
<name>B8D183_HALOH</name>
<dbReference type="AlphaFoldDB" id="B8D183"/>
<dbReference type="STRING" id="373903.Hore_22900"/>
<feature type="transmembrane region" description="Helical" evidence="7">
    <location>
        <begin position="29"/>
        <end position="50"/>
    </location>
</feature>
<evidence type="ECO:0000256" key="1">
    <source>
        <dbReference type="ARBA" id="ARBA00004651"/>
    </source>
</evidence>
<dbReference type="eggNOG" id="COG3206">
    <property type="taxonomic scope" value="Bacteria"/>
</dbReference>
<dbReference type="GO" id="GO:0005886">
    <property type="term" value="C:plasma membrane"/>
    <property type="evidence" value="ECO:0007669"/>
    <property type="project" value="UniProtKB-SubCell"/>
</dbReference>
<evidence type="ECO:0000256" key="4">
    <source>
        <dbReference type="ARBA" id="ARBA00022692"/>
    </source>
</evidence>
<dbReference type="HOGENOM" id="CLU_1007495_0_0_9"/>